<evidence type="ECO:0000256" key="2">
    <source>
        <dbReference type="ARBA" id="ARBA00023125"/>
    </source>
</evidence>
<gene>
    <name evidence="4" type="ORF">HW542_15765</name>
</gene>
<keyword evidence="1" id="KW-0235">DNA replication</keyword>
<dbReference type="SUPFAM" id="SSF50249">
    <property type="entry name" value="Nucleic acid-binding proteins"/>
    <property type="match status" value="1"/>
</dbReference>
<keyword evidence="5" id="KW-1185">Reference proteome</keyword>
<dbReference type="InterPro" id="IPR003512">
    <property type="entry name" value="Phage_M13_G5P_DNA-bd"/>
</dbReference>
<evidence type="ECO:0000313" key="4">
    <source>
        <dbReference type="EMBL" id="NVN48256.1"/>
    </source>
</evidence>
<dbReference type="Gene3D" id="2.40.50.140">
    <property type="entry name" value="Nucleic acid-binding proteins"/>
    <property type="match status" value="1"/>
</dbReference>
<dbReference type="EMBL" id="JABXXV010000014">
    <property type="protein sequence ID" value="NVN48256.1"/>
    <property type="molecule type" value="Genomic_DNA"/>
</dbReference>
<dbReference type="InterPro" id="IPR012340">
    <property type="entry name" value="NA-bd_OB-fold"/>
</dbReference>
<dbReference type="Pfam" id="PF02303">
    <property type="entry name" value="Phage_DNA_bind"/>
    <property type="match status" value="1"/>
</dbReference>
<keyword evidence="2" id="KW-0238">DNA-binding</keyword>
<evidence type="ECO:0000256" key="3">
    <source>
        <dbReference type="ARBA" id="ARBA00030596"/>
    </source>
</evidence>
<comment type="caution">
    <text evidence="4">The sequence shown here is derived from an EMBL/GenBank/DDBJ whole genome shotgun (WGS) entry which is preliminary data.</text>
</comment>
<evidence type="ECO:0000313" key="5">
    <source>
        <dbReference type="Proteomes" id="UP001516351"/>
    </source>
</evidence>
<name>A0ABX2P8R1_9PROT</name>
<evidence type="ECO:0000256" key="1">
    <source>
        <dbReference type="ARBA" id="ARBA00022705"/>
    </source>
</evidence>
<accession>A0ABX2P8R1</accession>
<protein>
    <recommendedName>
        <fullName evidence="3">Single-stranded DNA-binding protein</fullName>
    </recommendedName>
</protein>
<dbReference type="RefSeq" id="WP_267311346.1">
    <property type="nucleotide sequence ID" value="NZ_JABXXU010000016.1"/>
</dbReference>
<dbReference type="Proteomes" id="UP001516351">
    <property type="component" value="Unassembled WGS sequence"/>
</dbReference>
<organism evidence="4 5">
    <name type="scientific">Asaia spathodeae</name>
    <dbReference type="NCBI Taxonomy" id="657016"/>
    <lineage>
        <taxon>Bacteria</taxon>
        <taxon>Pseudomonadati</taxon>
        <taxon>Pseudomonadota</taxon>
        <taxon>Alphaproteobacteria</taxon>
        <taxon>Acetobacterales</taxon>
        <taxon>Acetobacteraceae</taxon>
        <taxon>Asaia</taxon>
    </lineage>
</organism>
<proteinExistence type="predicted"/>
<sequence length="104" mass="11673">MLPVIEVLSTDIDERSGRNERGLWLVRRQTIWVSTGEPHPEKFEVSLEEKQPAYPVGKYVLGIGSFQRGKYGLELARNVRLVSLAEAHSELSRVVTDKPSRAAA</sequence>
<reference evidence="4 5" key="1">
    <citation type="submission" date="2020-06" db="EMBL/GenBank/DDBJ databases">
        <title>Synonyms of Asaia species.</title>
        <authorList>
            <person name="Sombolestani A."/>
        </authorList>
    </citation>
    <scope>NUCLEOTIDE SEQUENCE [LARGE SCALE GENOMIC DNA]</scope>
    <source>
        <strain evidence="4 5">LMG 27047</strain>
    </source>
</reference>